<dbReference type="EMBL" id="BRXU01000028">
    <property type="protein sequence ID" value="GLC59601.1"/>
    <property type="molecule type" value="Genomic_DNA"/>
</dbReference>
<comment type="caution">
    <text evidence="3">The sequence shown here is derived from an EMBL/GenBank/DDBJ whole genome shotgun (WGS) entry which is preliminary data.</text>
</comment>
<keyword evidence="4" id="KW-1185">Reference proteome</keyword>
<dbReference type="Proteomes" id="UP001165080">
    <property type="component" value="Unassembled WGS sequence"/>
</dbReference>
<feature type="compositionally biased region" description="Low complexity" evidence="1">
    <location>
        <begin position="374"/>
        <end position="384"/>
    </location>
</feature>
<feature type="region of interest" description="Disordered" evidence="1">
    <location>
        <begin position="404"/>
        <end position="444"/>
    </location>
</feature>
<dbReference type="Gene3D" id="3.30.200.20">
    <property type="entry name" value="Phosphorylase Kinase, domain 1"/>
    <property type="match status" value="1"/>
</dbReference>
<accession>A0A9W6BY13</accession>
<dbReference type="InterPro" id="IPR051681">
    <property type="entry name" value="Ser/Thr_Kinases-Pseudokinases"/>
</dbReference>
<dbReference type="GO" id="GO:0004674">
    <property type="term" value="F:protein serine/threonine kinase activity"/>
    <property type="evidence" value="ECO:0007669"/>
    <property type="project" value="TreeGrafter"/>
</dbReference>
<evidence type="ECO:0000256" key="1">
    <source>
        <dbReference type="SAM" id="MobiDB-lite"/>
    </source>
</evidence>
<dbReference type="InterPro" id="IPR001245">
    <property type="entry name" value="Ser-Thr/Tyr_kinase_cat_dom"/>
</dbReference>
<protein>
    <recommendedName>
        <fullName evidence="2">Protein kinase domain-containing protein</fullName>
    </recommendedName>
</protein>
<dbReference type="PROSITE" id="PS00108">
    <property type="entry name" value="PROTEIN_KINASE_ST"/>
    <property type="match status" value="1"/>
</dbReference>
<dbReference type="SUPFAM" id="SSF56112">
    <property type="entry name" value="Protein kinase-like (PK-like)"/>
    <property type="match status" value="1"/>
</dbReference>
<dbReference type="Gene3D" id="1.10.510.10">
    <property type="entry name" value="Transferase(Phosphotransferase) domain 1"/>
    <property type="match status" value="1"/>
</dbReference>
<dbReference type="PANTHER" id="PTHR44329">
    <property type="entry name" value="SERINE/THREONINE-PROTEIN KINASE TNNI3K-RELATED"/>
    <property type="match status" value="1"/>
</dbReference>
<dbReference type="Pfam" id="PF07714">
    <property type="entry name" value="PK_Tyr_Ser-Thr"/>
    <property type="match status" value="1"/>
</dbReference>
<feature type="domain" description="Protein kinase" evidence="2">
    <location>
        <begin position="588"/>
        <end position="880"/>
    </location>
</feature>
<dbReference type="PROSITE" id="PS50011">
    <property type="entry name" value="PROTEIN_KINASE_DOM"/>
    <property type="match status" value="1"/>
</dbReference>
<dbReference type="OrthoDB" id="4062651at2759"/>
<feature type="region of interest" description="Disordered" evidence="1">
    <location>
        <begin position="362"/>
        <end position="388"/>
    </location>
</feature>
<gene>
    <name evidence="3" type="primary">PLEST008346</name>
    <name evidence="3" type="ORF">PLESTB_001504800</name>
</gene>
<feature type="compositionally biased region" description="Low complexity" evidence="1">
    <location>
        <begin position="404"/>
        <end position="418"/>
    </location>
</feature>
<dbReference type="InterPro" id="IPR008271">
    <property type="entry name" value="Ser/Thr_kinase_AS"/>
</dbReference>
<dbReference type="AlphaFoldDB" id="A0A9W6BY13"/>
<feature type="region of interest" description="Disordered" evidence="1">
    <location>
        <begin position="120"/>
        <end position="155"/>
    </location>
</feature>
<feature type="region of interest" description="Disordered" evidence="1">
    <location>
        <begin position="919"/>
        <end position="963"/>
    </location>
</feature>
<reference evidence="3 4" key="1">
    <citation type="journal article" date="2023" name="Commun. Biol.">
        <title>Reorganization of the ancestral sex-determining regions during the evolution of trioecy in Pleodorina starrii.</title>
        <authorList>
            <person name="Takahashi K."/>
            <person name="Suzuki S."/>
            <person name="Kawai-Toyooka H."/>
            <person name="Yamamoto K."/>
            <person name="Hamaji T."/>
            <person name="Ootsuki R."/>
            <person name="Yamaguchi H."/>
            <person name="Kawachi M."/>
            <person name="Higashiyama T."/>
            <person name="Nozaki H."/>
        </authorList>
    </citation>
    <scope>NUCLEOTIDE SEQUENCE [LARGE SCALE GENOMIC DNA]</scope>
    <source>
        <strain evidence="3 4">NIES-4479</strain>
    </source>
</reference>
<dbReference type="InterPro" id="IPR011009">
    <property type="entry name" value="Kinase-like_dom_sf"/>
</dbReference>
<name>A0A9W6BY13_9CHLO</name>
<evidence type="ECO:0000313" key="4">
    <source>
        <dbReference type="Proteomes" id="UP001165080"/>
    </source>
</evidence>
<sequence length="963" mass="96548">MVSSLCGCFGGLRRQAAPQLAKPSKSIQSFDGANEMGCELVCCSSQSVSDVGLGATGAHGRPRDTQLTKVYDKDAGRQHPGHVACATAQGSKAPQVYAAGPVCGGRKYLGSTPCYEAQQDPLAVSDPSSRPATEECLGVPVPTEGSASTKHHGGLPLSSTGQLQADVGEPVYIGQGATGLVYRATVMQPCDLGMQPAHSELPVCVAVKFMICNTPQQLWQRSKEALLSKLVSHPNLVRTLAMDVSLVTPNTYRDWGEQQWASVAAVGLTTSASVTAVGLTTSTISYHDDAALAQLTASAPPAVTWVTPPFGSLGNVATFAAASSAAGPAAVAVSAAAGADVNRTSDQDHSDPIPTAAEEDFLQVHPDPTPPMQQQPQQQQRPQPQRQPPFAALEDAARGLSAAGLGSVGAPRQQQPDPAALPPLPQPQGEKPRQPGGSCCGSGQPACGQGTLPHRTLGSMPVAATAIGGFGVGAGGAAAAAPPGSPVSDVPCTSMCTAEPSELWPHGCFGIASSISGVGSNAVSKAPSAAMEQAWDQPGGGGGGGGGSGSACTLSVTGFGERALAQGRQLGVQPGMAAAAVTTGGDGCARAQGDGGSRHGSALLAPGGALPGGGGAFGATTIYNPGGGVAGGGGGSSHGSGGGVCGGGGGGGYGGARRSEPVPFKDILYHMEALPGRFLAKVIMDYCDSGTLLQRINAGDYVAHPDKGPLAMLSAMRALLWCLQEVAAGMAHLHSLNIIHGDLKPGNVLLTSQAGSPLGYVCKVSDFGLATALEASEQTITNENWGTVVYLAPESCAGRCRKASDVYSFGVVLWQMCTGERPYAGLQAGQVLLGVKSGTLKLQWPPWTNKSLAKVGQACLRFEPKERPGFKGIRSALAKIAVRLEQKIAAVEAAGMHVGTTLAAASTTTAVETAAAAAQGAGGGGGVDGGGGGKEVGEAEEAERGEAVVEEEAAAPGGGGVGV</sequence>
<feature type="compositionally biased region" description="Gly residues" evidence="1">
    <location>
        <begin position="920"/>
        <end position="934"/>
    </location>
</feature>
<organism evidence="3 4">
    <name type="scientific">Pleodorina starrii</name>
    <dbReference type="NCBI Taxonomy" id="330485"/>
    <lineage>
        <taxon>Eukaryota</taxon>
        <taxon>Viridiplantae</taxon>
        <taxon>Chlorophyta</taxon>
        <taxon>core chlorophytes</taxon>
        <taxon>Chlorophyceae</taxon>
        <taxon>CS clade</taxon>
        <taxon>Chlamydomonadales</taxon>
        <taxon>Volvocaceae</taxon>
        <taxon>Pleodorina</taxon>
    </lineage>
</organism>
<evidence type="ECO:0000259" key="2">
    <source>
        <dbReference type="PROSITE" id="PS50011"/>
    </source>
</evidence>
<dbReference type="PANTHER" id="PTHR44329:SF214">
    <property type="entry name" value="PROTEIN KINASE DOMAIN-CONTAINING PROTEIN"/>
    <property type="match status" value="1"/>
</dbReference>
<evidence type="ECO:0000313" key="3">
    <source>
        <dbReference type="EMBL" id="GLC59601.1"/>
    </source>
</evidence>
<dbReference type="SMART" id="SM00220">
    <property type="entry name" value="S_TKc"/>
    <property type="match status" value="1"/>
</dbReference>
<dbReference type="InterPro" id="IPR000719">
    <property type="entry name" value="Prot_kinase_dom"/>
</dbReference>
<proteinExistence type="predicted"/>
<dbReference type="GO" id="GO:0005524">
    <property type="term" value="F:ATP binding"/>
    <property type="evidence" value="ECO:0007669"/>
    <property type="project" value="InterPro"/>
</dbReference>